<dbReference type="InterPro" id="IPR012902">
    <property type="entry name" value="N_methyl_site"/>
</dbReference>
<reference evidence="3 4" key="1">
    <citation type="submission" date="2014-10" db="EMBL/GenBank/DDBJ databases">
        <authorList>
            <person name="Seo M.-J."/>
            <person name="Seok Y.J."/>
            <person name="Cha I.-T."/>
        </authorList>
    </citation>
    <scope>NUCLEOTIDE SEQUENCE [LARGE SCALE GENOMIC DNA]</scope>
    <source>
        <strain evidence="3 4">NEU</strain>
    </source>
</reference>
<evidence type="ECO:0008006" key="5">
    <source>
        <dbReference type="Google" id="ProtNLM"/>
    </source>
</evidence>
<dbReference type="PROSITE" id="PS00409">
    <property type="entry name" value="PROKAR_NTER_METHYL"/>
    <property type="match status" value="1"/>
</dbReference>
<dbReference type="InterPro" id="IPR000983">
    <property type="entry name" value="Bac_GSPG_pilin"/>
</dbReference>
<accession>A0A1S2N8K8</accession>
<feature type="transmembrane region" description="Helical" evidence="2">
    <location>
        <begin position="7"/>
        <end position="28"/>
    </location>
</feature>
<evidence type="ECO:0000313" key="4">
    <source>
        <dbReference type="Proteomes" id="UP000180246"/>
    </source>
</evidence>
<keyword evidence="1" id="KW-0488">Methylation</keyword>
<protein>
    <recommendedName>
        <fullName evidence="5">Prepilin-type N-terminal cleavage/methylation domain protein</fullName>
    </recommendedName>
</protein>
<dbReference type="PRINTS" id="PR00813">
    <property type="entry name" value="BCTERIALGSPG"/>
</dbReference>
<dbReference type="AlphaFoldDB" id="A0A1S2N8K8"/>
<dbReference type="GO" id="GO:0015627">
    <property type="term" value="C:type II protein secretion system complex"/>
    <property type="evidence" value="ECO:0007669"/>
    <property type="project" value="InterPro"/>
</dbReference>
<dbReference type="PANTHER" id="PTHR30093:SF47">
    <property type="entry name" value="TYPE IV PILUS NON-CORE MINOR PILIN PILE"/>
    <property type="match status" value="1"/>
</dbReference>
<name>A0A1S2N8K8_9BURK</name>
<keyword evidence="2" id="KW-0472">Membrane</keyword>
<dbReference type="GO" id="GO:0015628">
    <property type="term" value="P:protein secretion by the type II secretion system"/>
    <property type="evidence" value="ECO:0007669"/>
    <property type="project" value="InterPro"/>
</dbReference>
<evidence type="ECO:0000256" key="1">
    <source>
        <dbReference type="ARBA" id="ARBA00022481"/>
    </source>
</evidence>
<dbReference type="GO" id="GO:0043683">
    <property type="term" value="P:type IV pilus assembly"/>
    <property type="evidence" value="ECO:0007669"/>
    <property type="project" value="InterPro"/>
</dbReference>
<dbReference type="Pfam" id="PF16732">
    <property type="entry name" value="ComP_DUS"/>
    <property type="match status" value="1"/>
</dbReference>
<organism evidence="3 4">
    <name type="scientific">Massilia timonae</name>
    <dbReference type="NCBI Taxonomy" id="47229"/>
    <lineage>
        <taxon>Bacteria</taxon>
        <taxon>Pseudomonadati</taxon>
        <taxon>Pseudomonadota</taxon>
        <taxon>Betaproteobacteria</taxon>
        <taxon>Burkholderiales</taxon>
        <taxon>Oxalobacteraceae</taxon>
        <taxon>Telluria group</taxon>
        <taxon>Massilia</taxon>
    </lineage>
</organism>
<sequence>MQQRQSGFTLVELMIVVAIIGILSAIAVPSYNSYVMRARLVEAHGVLASTQNKLEQYWTNNHKYEGFDAEGAGLMPEPGLNFDYSLDDATVSAYTLTATGKNAAAGFVYTIDQSGQRATTGVPDGWLDNDSCWVDRKEGTCSQ</sequence>
<dbReference type="InterPro" id="IPR045584">
    <property type="entry name" value="Pilin-like"/>
</dbReference>
<proteinExistence type="predicted"/>
<evidence type="ECO:0000313" key="3">
    <source>
        <dbReference type="EMBL" id="OIJ41375.1"/>
    </source>
</evidence>
<dbReference type="Gene3D" id="3.30.700.10">
    <property type="entry name" value="Glycoprotein, Type 4 Pilin"/>
    <property type="match status" value="1"/>
</dbReference>
<evidence type="ECO:0000256" key="2">
    <source>
        <dbReference type="SAM" id="Phobius"/>
    </source>
</evidence>
<dbReference type="SUPFAM" id="SSF54523">
    <property type="entry name" value="Pili subunits"/>
    <property type="match status" value="1"/>
</dbReference>
<keyword evidence="2" id="KW-0812">Transmembrane</keyword>
<dbReference type="NCBIfam" id="TIGR02532">
    <property type="entry name" value="IV_pilin_GFxxxE"/>
    <property type="match status" value="1"/>
</dbReference>
<dbReference type="InterPro" id="IPR031982">
    <property type="entry name" value="PilE-like"/>
</dbReference>
<gene>
    <name evidence="3" type="ORF">LO55_3541</name>
</gene>
<comment type="caution">
    <text evidence="3">The sequence shown here is derived from an EMBL/GenBank/DDBJ whole genome shotgun (WGS) entry which is preliminary data.</text>
</comment>
<keyword evidence="2" id="KW-1133">Transmembrane helix</keyword>
<dbReference type="RefSeq" id="WP_071362440.1">
    <property type="nucleotide sequence ID" value="NZ_DAMAFS010000004.1"/>
</dbReference>
<dbReference type="EMBL" id="JRYB01000001">
    <property type="protein sequence ID" value="OIJ41375.1"/>
    <property type="molecule type" value="Genomic_DNA"/>
</dbReference>
<dbReference type="Pfam" id="PF07963">
    <property type="entry name" value="N_methyl"/>
    <property type="match status" value="1"/>
</dbReference>
<dbReference type="PANTHER" id="PTHR30093">
    <property type="entry name" value="GENERAL SECRETION PATHWAY PROTEIN G"/>
    <property type="match status" value="1"/>
</dbReference>
<dbReference type="Proteomes" id="UP000180246">
    <property type="component" value="Unassembled WGS sequence"/>
</dbReference>